<dbReference type="GO" id="GO:0000502">
    <property type="term" value="C:proteasome complex"/>
    <property type="evidence" value="ECO:0007669"/>
    <property type="project" value="UniProtKB-KW"/>
</dbReference>
<dbReference type="GO" id="GO:0005737">
    <property type="term" value="C:cytoplasm"/>
    <property type="evidence" value="ECO:0007669"/>
    <property type="project" value="TreeGrafter"/>
</dbReference>
<feature type="coiled-coil region" evidence="3">
    <location>
        <begin position="3"/>
        <end position="30"/>
    </location>
</feature>
<evidence type="ECO:0000313" key="6">
    <source>
        <dbReference type="Proteomes" id="UP001211907"/>
    </source>
</evidence>
<keyword evidence="5" id="KW-0647">Proteasome</keyword>
<keyword evidence="6" id="KW-1185">Reference proteome</keyword>
<dbReference type="EMBL" id="JADGJH010000147">
    <property type="protein sequence ID" value="KAJ3136142.1"/>
    <property type="molecule type" value="Genomic_DNA"/>
</dbReference>
<name>A0AAD5T8L1_9FUNG</name>
<dbReference type="FunFam" id="2.30.42.10:FF:000107">
    <property type="entry name" value="26S proteasome non-ATPase regulatory subunit 9"/>
    <property type="match status" value="1"/>
</dbReference>
<evidence type="ECO:0000256" key="1">
    <source>
        <dbReference type="ARBA" id="ARBA00023186"/>
    </source>
</evidence>
<keyword evidence="3" id="KW-0175">Coiled coil</keyword>
<dbReference type="InterPro" id="IPR036034">
    <property type="entry name" value="PDZ_sf"/>
</dbReference>
<dbReference type="InterPro" id="IPR040815">
    <property type="entry name" value="Nas2_N"/>
</dbReference>
<reference evidence="5" key="1">
    <citation type="submission" date="2020-05" db="EMBL/GenBank/DDBJ databases">
        <title>Phylogenomic resolution of chytrid fungi.</title>
        <authorList>
            <person name="Stajich J.E."/>
            <person name="Amses K."/>
            <person name="Simmons R."/>
            <person name="Seto K."/>
            <person name="Myers J."/>
            <person name="Bonds A."/>
            <person name="Quandt C.A."/>
            <person name="Barry K."/>
            <person name="Liu P."/>
            <person name="Grigoriev I."/>
            <person name="Longcore J.E."/>
            <person name="James T.Y."/>
        </authorList>
    </citation>
    <scope>NUCLEOTIDE SEQUENCE</scope>
    <source>
        <strain evidence="5">JEL0513</strain>
    </source>
</reference>
<evidence type="ECO:0000259" key="4">
    <source>
        <dbReference type="Pfam" id="PF18265"/>
    </source>
</evidence>
<dbReference type="InterPro" id="IPR035269">
    <property type="entry name" value="PSMD9"/>
</dbReference>
<protein>
    <recommendedName>
        <fullName evidence="2">Probable 26S proteasome regulatory subunit p27</fullName>
    </recommendedName>
</protein>
<feature type="domain" description="Nas2 N-terminal" evidence="4">
    <location>
        <begin position="11"/>
        <end position="88"/>
    </location>
</feature>
<sequence length="192" mass="20341">MTNNSVRTQLLQLQGERAALESELHELADALASNNSNMSDALVDAHGFPRNDVDVYTIRHLRNAIIRKQNDHKALMTRIESAMHAAFAEAQQAKAASASLPITTSITANLPAAFALVASVAPESPASDAGLAAGDKILRFGTASQLSAVPSQVIETVPVQVLVLRDNISVSLTLTPRKWSGSGLLGCHLINV</sequence>
<dbReference type="Proteomes" id="UP001211907">
    <property type="component" value="Unassembled WGS sequence"/>
</dbReference>
<dbReference type="Pfam" id="PF18265">
    <property type="entry name" value="Nas2_N"/>
    <property type="match status" value="1"/>
</dbReference>
<evidence type="ECO:0000313" key="5">
    <source>
        <dbReference type="EMBL" id="KAJ3136142.1"/>
    </source>
</evidence>
<evidence type="ECO:0000256" key="3">
    <source>
        <dbReference type="SAM" id="Coils"/>
    </source>
</evidence>
<dbReference type="SUPFAM" id="SSF50156">
    <property type="entry name" value="PDZ domain-like"/>
    <property type="match status" value="1"/>
</dbReference>
<keyword evidence="1" id="KW-0143">Chaperone</keyword>
<dbReference type="Gene3D" id="6.10.140.1710">
    <property type="match status" value="1"/>
</dbReference>
<comment type="caution">
    <text evidence="5">The sequence shown here is derived from an EMBL/GenBank/DDBJ whole genome shotgun (WGS) entry which is preliminary data.</text>
</comment>
<proteinExistence type="predicted"/>
<dbReference type="AlphaFoldDB" id="A0AAD5T8L1"/>
<accession>A0AAD5T8L1</accession>
<dbReference type="PANTHER" id="PTHR12651:SF1">
    <property type="entry name" value="26S PROTEASOME NON-ATPASE REGULATORY SUBUNIT 9"/>
    <property type="match status" value="1"/>
</dbReference>
<organism evidence="5 6">
    <name type="scientific">Physocladia obscura</name>
    <dbReference type="NCBI Taxonomy" id="109957"/>
    <lineage>
        <taxon>Eukaryota</taxon>
        <taxon>Fungi</taxon>
        <taxon>Fungi incertae sedis</taxon>
        <taxon>Chytridiomycota</taxon>
        <taxon>Chytridiomycota incertae sedis</taxon>
        <taxon>Chytridiomycetes</taxon>
        <taxon>Chytridiales</taxon>
        <taxon>Chytriomycetaceae</taxon>
        <taxon>Physocladia</taxon>
    </lineage>
</organism>
<evidence type="ECO:0000256" key="2">
    <source>
        <dbReference type="ARBA" id="ARBA00068021"/>
    </source>
</evidence>
<dbReference type="Gene3D" id="2.30.42.10">
    <property type="match status" value="1"/>
</dbReference>
<dbReference type="GO" id="GO:0005634">
    <property type="term" value="C:nucleus"/>
    <property type="evidence" value="ECO:0007669"/>
    <property type="project" value="TreeGrafter"/>
</dbReference>
<gene>
    <name evidence="5" type="primary">PSMD9</name>
    <name evidence="5" type="ORF">HK100_002068</name>
</gene>
<dbReference type="GO" id="GO:0070682">
    <property type="term" value="P:proteasome regulatory particle assembly"/>
    <property type="evidence" value="ECO:0007669"/>
    <property type="project" value="InterPro"/>
</dbReference>
<dbReference type="PANTHER" id="PTHR12651">
    <property type="entry name" value="26S PROTEASOME NON-ATPASE REGULATORY SUBUNIT 9"/>
    <property type="match status" value="1"/>
</dbReference>